<keyword evidence="7" id="KW-1185">Reference proteome</keyword>
<dbReference type="GO" id="GO:0043953">
    <property type="term" value="P:protein transport by the Tat complex"/>
    <property type="evidence" value="ECO:0007669"/>
    <property type="project" value="UniProtKB-UniRule"/>
</dbReference>
<evidence type="ECO:0000256" key="5">
    <source>
        <dbReference type="HAMAP-Rule" id="MF_00902"/>
    </source>
</evidence>
<comment type="subunit">
    <text evidence="5">Forms a complex with TatA.</text>
</comment>
<dbReference type="eggNOG" id="COG0805">
    <property type="taxonomic scope" value="Bacteria"/>
</dbReference>
<dbReference type="OrthoDB" id="9777044at2"/>
<keyword evidence="3 5" id="KW-1133">Transmembrane helix</keyword>
<dbReference type="AlphaFoldDB" id="H1XV94"/>
<gene>
    <name evidence="5" type="primary">tatC</name>
    <name evidence="6" type="ORF">Calab_0966</name>
</gene>
<evidence type="ECO:0000256" key="2">
    <source>
        <dbReference type="ARBA" id="ARBA00022692"/>
    </source>
</evidence>
<dbReference type="PRINTS" id="PR01840">
    <property type="entry name" value="TATCFAMILY"/>
</dbReference>
<dbReference type="EMBL" id="CM001402">
    <property type="protein sequence ID" value="EHO40600.1"/>
    <property type="molecule type" value="Genomic_DNA"/>
</dbReference>
<dbReference type="InterPro" id="IPR019820">
    <property type="entry name" value="Sec-indep_translocase_CS"/>
</dbReference>
<organism evidence="6 7">
    <name type="scientific">Caldithrix abyssi DSM 13497</name>
    <dbReference type="NCBI Taxonomy" id="880073"/>
    <lineage>
        <taxon>Bacteria</taxon>
        <taxon>Pseudomonadati</taxon>
        <taxon>Calditrichota</taxon>
        <taxon>Calditrichia</taxon>
        <taxon>Calditrichales</taxon>
        <taxon>Calditrichaceae</taxon>
        <taxon>Caldithrix</taxon>
    </lineage>
</organism>
<dbReference type="PaxDb" id="880073-Calab_0966"/>
<dbReference type="RefSeq" id="WP_006927626.1">
    <property type="nucleotide sequence ID" value="NZ_CP018099.1"/>
</dbReference>
<dbReference type="Proteomes" id="UP000004671">
    <property type="component" value="Chromosome"/>
</dbReference>
<dbReference type="InParanoid" id="H1XV94"/>
<evidence type="ECO:0000256" key="1">
    <source>
        <dbReference type="ARBA" id="ARBA00004141"/>
    </source>
</evidence>
<dbReference type="NCBIfam" id="TIGR00945">
    <property type="entry name" value="tatC"/>
    <property type="match status" value="1"/>
</dbReference>
<comment type="subcellular location">
    <subcellularLocation>
        <location evidence="5">Cell membrane</location>
        <topology evidence="5">Multi-pass membrane protein</topology>
    </subcellularLocation>
    <subcellularLocation>
        <location evidence="1">Membrane</location>
        <topology evidence="1">Multi-pass membrane protein</topology>
    </subcellularLocation>
</comment>
<evidence type="ECO:0000313" key="6">
    <source>
        <dbReference type="EMBL" id="EHO40600.1"/>
    </source>
</evidence>
<evidence type="ECO:0000313" key="7">
    <source>
        <dbReference type="Proteomes" id="UP000004671"/>
    </source>
</evidence>
<keyword evidence="5" id="KW-1003">Cell membrane</keyword>
<keyword evidence="5" id="KW-0653">Protein transport</keyword>
<feature type="transmembrane region" description="Helical" evidence="5">
    <location>
        <begin position="118"/>
        <end position="145"/>
    </location>
</feature>
<dbReference type="PANTHER" id="PTHR30371">
    <property type="entry name" value="SEC-INDEPENDENT PROTEIN TRANSLOCASE PROTEIN TATC"/>
    <property type="match status" value="1"/>
</dbReference>
<name>H1XV94_CALAY</name>
<dbReference type="GO" id="GO:0065002">
    <property type="term" value="P:intracellular protein transmembrane transport"/>
    <property type="evidence" value="ECO:0007669"/>
    <property type="project" value="TreeGrafter"/>
</dbReference>
<evidence type="ECO:0000256" key="4">
    <source>
        <dbReference type="ARBA" id="ARBA00023136"/>
    </source>
</evidence>
<comment type="similarity">
    <text evidence="5">Belongs to the TatC family.</text>
</comment>
<sequence length="254" mass="29275">MGHFNKKMIKKTKIEEVEMPFLDHLEELRWRIIKSLIAVVIFAIISFIFSDYILDFLLLTTKNLEHHIELQVLKVQTVFIIKLELALIAGIIFSLPVIFYQIWAFIAPGLLESERKYVVPVITFATISFIIGASFAFFVIIPFALDFFLSLVPENVKNNIALDFYFGFVARIVLVFGIVFELPVVSLLLTKLGLLTPQILRKYRRYAIVIIFVLGAILTPPDPTTQLFLAIPLLVLYEITIWISYFFAKKPEKE</sequence>
<dbReference type="Pfam" id="PF00902">
    <property type="entry name" value="TatC"/>
    <property type="match status" value="1"/>
</dbReference>
<dbReference type="HAMAP" id="MF_00902">
    <property type="entry name" value="TatC"/>
    <property type="match status" value="1"/>
</dbReference>
<dbReference type="PANTHER" id="PTHR30371:SF0">
    <property type="entry name" value="SEC-INDEPENDENT PROTEIN TRANSLOCASE PROTEIN TATC, CHLOROPLASTIC-RELATED"/>
    <property type="match status" value="1"/>
</dbReference>
<proteinExistence type="inferred from homology"/>
<keyword evidence="2 5" id="KW-0812">Transmembrane</keyword>
<dbReference type="HOGENOM" id="CLU_031942_3_3_0"/>
<feature type="transmembrane region" description="Helical" evidence="5">
    <location>
        <begin position="227"/>
        <end position="248"/>
    </location>
</feature>
<dbReference type="FunCoup" id="H1XV94">
    <property type="interactions" value="472"/>
</dbReference>
<dbReference type="GO" id="GO:0033281">
    <property type="term" value="C:TAT protein transport complex"/>
    <property type="evidence" value="ECO:0007669"/>
    <property type="project" value="UniProtKB-UniRule"/>
</dbReference>
<feature type="transmembrane region" description="Helical" evidence="5">
    <location>
        <begin position="203"/>
        <end position="221"/>
    </location>
</feature>
<feature type="transmembrane region" description="Helical" evidence="5">
    <location>
        <begin position="165"/>
        <end position="191"/>
    </location>
</feature>
<keyword evidence="4 5" id="KW-0472">Membrane</keyword>
<keyword evidence="5" id="KW-0811">Translocation</keyword>
<dbReference type="STRING" id="880073.Cabys_4201"/>
<dbReference type="PROSITE" id="PS01218">
    <property type="entry name" value="TATC"/>
    <property type="match status" value="1"/>
</dbReference>
<keyword evidence="5" id="KW-0813">Transport</keyword>
<protein>
    <recommendedName>
        <fullName evidence="5">Sec-independent protein translocase protein TatC</fullName>
    </recommendedName>
</protein>
<evidence type="ECO:0000256" key="3">
    <source>
        <dbReference type="ARBA" id="ARBA00022989"/>
    </source>
</evidence>
<feature type="transmembrane region" description="Helical" evidence="5">
    <location>
        <begin position="36"/>
        <end position="59"/>
    </location>
</feature>
<dbReference type="InterPro" id="IPR002033">
    <property type="entry name" value="TatC"/>
</dbReference>
<accession>H1XV94</accession>
<dbReference type="GO" id="GO:0009977">
    <property type="term" value="F:proton motive force dependent protein transmembrane transporter activity"/>
    <property type="evidence" value="ECO:0007669"/>
    <property type="project" value="TreeGrafter"/>
</dbReference>
<reference evidence="6 7" key="1">
    <citation type="submission" date="2011-09" db="EMBL/GenBank/DDBJ databases">
        <title>The permanent draft genome of Caldithrix abyssi DSM 13497.</title>
        <authorList>
            <consortium name="US DOE Joint Genome Institute (JGI-PGF)"/>
            <person name="Lucas S."/>
            <person name="Han J."/>
            <person name="Lapidus A."/>
            <person name="Bruce D."/>
            <person name="Goodwin L."/>
            <person name="Pitluck S."/>
            <person name="Peters L."/>
            <person name="Kyrpides N."/>
            <person name="Mavromatis K."/>
            <person name="Ivanova N."/>
            <person name="Mikhailova N."/>
            <person name="Chertkov O."/>
            <person name="Detter J.C."/>
            <person name="Tapia R."/>
            <person name="Han C."/>
            <person name="Land M."/>
            <person name="Hauser L."/>
            <person name="Markowitz V."/>
            <person name="Cheng J.-F."/>
            <person name="Hugenholtz P."/>
            <person name="Woyke T."/>
            <person name="Wu D."/>
            <person name="Spring S."/>
            <person name="Brambilla E."/>
            <person name="Klenk H.-P."/>
            <person name="Eisen J.A."/>
        </authorList>
    </citation>
    <scope>NUCLEOTIDE SEQUENCE [LARGE SCALE GENOMIC DNA]</scope>
    <source>
        <strain evidence="6 7">DSM 13497</strain>
    </source>
</reference>
<comment type="function">
    <text evidence="5">Part of the twin-arginine translocation (Tat) system that transports large folded proteins containing a characteristic twin-arginine motif in their signal peptide across membranes.</text>
</comment>
<feature type="transmembrane region" description="Helical" evidence="5">
    <location>
        <begin position="79"/>
        <end position="106"/>
    </location>
</feature>